<dbReference type="Proteomes" id="UP001291623">
    <property type="component" value="Unassembled WGS sequence"/>
</dbReference>
<sequence length="154" mass="16934">MDALSVISHAIACKISSSFPGKLRKLWLKMNLRPKERRLACALRLKKRNAAMDTKCGDINSSLATFENLKVKYVVSGIAIILVLASGNQALQVMRRAYSLKPRQESYCCLVDILGCGKLVEEAIRVVNQMPPEECDGAVLGIYLALASCICWSS</sequence>
<proteinExistence type="predicted"/>
<accession>A0AAE1SI06</accession>
<keyword evidence="2" id="KW-1185">Reference proteome</keyword>
<organism evidence="1 2">
    <name type="scientific">Anisodus tanguticus</name>
    <dbReference type="NCBI Taxonomy" id="243964"/>
    <lineage>
        <taxon>Eukaryota</taxon>
        <taxon>Viridiplantae</taxon>
        <taxon>Streptophyta</taxon>
        <taxon>Embryophyta</taxon>
        <taxon>Tracheophyta</taxon>
        <taxon>Spermatophyta</taxon>
        <taxon>Magnoliopsida</taxon>
        <taxon>eudicotyledons</taxon>
        <taxon>Gunneridae</taxon>
        <taxon>Pentapetalae</taxon>
        <taxon>asterids</taxon>
        <taxon>lamiids</taxon>
        <taxon>Solanales</taxon>
        <taxon>Solanaceae</taxon>
        <taxon>Solanoideae</taxon>
        <taxon>Hyoscyameae</taxon>
        <taxon>Anisodus</taxon>
    </lineage>
</organism>
<comment type="caution">
    <text evidence="1">The sequence shown here is derived from an EMBL/GenBank/DDBJ whole genome shotgun (WGS) entry which is preliminary data.</text>
</comment>
<reference evidence="1" key="1">
    <citation type="submission" date="2023-12" db="EMBL/GenBank/DDBJ databases">
        <title>Genome assembly of Anisodus tanguticus.</title>
        <authorList>
            <person name="Wang Y.-J."/>
        </authorList>
    </citation>
    <scope>NUCLEOTIDE SEQUENCE</scope>
    <source>
        <strain evidence="1">KB-2021</strain>
        <tissue evidence="1">Leaf</tissue>
    </source>
</reference>
<evidence type="ECO:0000313" key="1">
    <source>
        <dbReference type="EMBL" id="KAK4370085.1"/>
    </source>
</evidence>
<name>A0AAE1SI06_9SOLA</name>
<protein>
    <recommendedName>
        <fullName evidence="3">Pentatricopeptide repeat-containing protein</fullName>
    </recommendedName>
</protein>
<evidence type="ECO:0000313" key="2">
    <source>
        <dbReference type="Proteomes" id="UP001291623"/>
    </source>
</evidence>
<dbReference type="EMBL" id="JAVYJV010000005">
    <property type="protein sequence ID" value="KAK4370085.1"/>
    <property type="molecule type" value="Genomic_DNA"/>
</dbReference>
<dbReference type="AlphaFoldDB" id="A0AAE1SI06"/>
<evidence type="ECO:0008006" key="3">
    <source>
        <dbReference type="Google" id="ProtNLM"/>
    </source>
</evidence>
<gene>
    <name evidence="1" type="ORF">RND71_009560</name>
</gene>